<dbReference type="SUPFAM" id="SSF117856">
    <property type="entry name" value="AF0104/ALDC/Ptd012-like"/>
    <property type="match status" value="1"/>
</dbReference>
<reference evidence="1" key="1">
    <citation type="submission" date="2020-04" db="EMBL/GenBank/DDBJ databases">
        <authorList>
            <person name="Zhang T."/>
        </authorList>
    </citation>
    <scope>NUCLEOTIDE SEQUENCE</scope>
    <source>
        <strain evidence="1">HKST-UBA02</strain>
    </source>
</reference>
<evidence type="ECO:0008006" key="3">
    <source>
        <dbReference type="Google" id="ProtNLM"/>
    </source>
</evidence>
<accession>A0A956SEP7</accession>
<comment type="caution">
    <text evidence="1">The sequence shown here is derived from an EMBL/GenBank/DDBJ whole genome shotgun (WGS) entry which is preliminary data.</text>
</comment>
<reference evidence="1" key="2">
    <citation type="journal article" date="2021" name="Microbiome">
        <title>Successional dynamics and alternative stable states in a saline activated sludge microbial community over 9 years.</title>
        <authorList>
            <person name="Wang Y."/>
            <person name="Ye J."/>
            <person name="Ju F."/>
            <person name="Liu L."/>
            <person name="Boyd J.A."/>
            <person name="Deng Y."/>
            <person name="Parks D.H."/>
            <person name="Jiang X."/>
            <person name="Yin X."/>
            <person name="Woodcroft B.J."/>
            <person name="Tyson G.W."/>
            <person name="Hugenholtz P."/>
            <person name="Polz M.F."/>
            <person name="Zhang T."/>
        </authorList>
    </citation>
    <scope>NUCLEOTIDE SEQUENCE</scope>
    <source>
        <strain evidence="1">HKST-UBA02</strain>
    </source>
</reference>
<evidence type="ECO:0000313" key="1">
    <source>
        <dbReference type="EMBL" id="MCA9757686.1"/>
    </source>
</evidence>
<protein>
    <recommendedName>
        <fullName evidence="3">Acetolactate decarboxylase</fullName>
    </recommendedName>
</protein>
<dbReference type="EMBL" id="JAGQHS010000113">
    <property type="protein sequence ID" value="MCA9757686.1"/>
    <property type="molecule type" value="Genomic_DNA"/>
</dbReference>
<evidence type="ECO:0000313" key="2">
    <source>
        <dbReference type="Proteomes" id="UP000739538"/>
    </source>
</evidence>
<sequence length="148" mass="15786">TILVGQSVAAWSETVLEASVSPAKFDQTIREAAQASGLDPATPFAFVIEGDVTDVRLHVIHGACPVHARMNKLEIPADQAPYELEVDRISGTVVGIYAEDAVGKLTHPATSTHAHLIFVDSESGEQLTAHLEKVGIAEGARIRVPRVE</sequence>
<gene>
    <name evidence="1" type="ORF">KDA27_17935</name>
</gene>
<organism evidence="1 2">
    <name type="scientific">Eiseniibacteriota bacterium</name>
    <dbReference type="NCBI Taxonomy" id="2212470"/>
    <lineage>
        <taxon>Bacteria</taxon>
        <taxon>Candidatus Eiseniibacteriota</taxon>
    </lineage>
</organism>
<feature type="non-terminal residue" evidence="1">
    <location>
        <position position="1"/>
    </location>
</feature>
<dbReference type="Gene3D" id="3.30.1330.80">
    <property type="entry name" value="Hypothetical protein, similar to alpha- acetolactate decarboxylase, domain 2"/>
    <property type="match status" value="1"/>
</dbReference>
<dbReference type="Proteomes" id="UP000739538">
    <property type="component" value="Unassembled WGS sequence"/>
</dbReference>
<dbReference type="AlphaFoldDB" id="A0A956SEP7"/>
<proteinExistence type="predicted"/>
<name>A0A956SEP7_UNCEI</name>